<dbReference type="InterPro" id="IPR007125">
    <property type="entry name" value="H2A/H2B/H3"/>
</dbReference>
<evidence type="ECO:0000256" key="1">
    <source>
        <dbReference type="RuleBase" id="RU003767"/>
    </source>
</evidence>
<feature type="domain" description="Core Histone H2A/H2B/H3" evidence="2">
    <location>
        <begin position="43"/>
        <end position="124"/>
    </location>
</feature>
<dbReference type="GO" id="GO:0031507">
    <property type="term" value="P:heterochromatin formation"/>
    <property type="evidence" value="ECO:0000318"/>
    <property type="project" value="GO_Central"/>
</dbReference>
<dbReference type="Gramene" id="Solyc05g014850.2.1">
    <property type="protein sequence ID" value="Solyc05g014850.2.1"/>
    <property type="gene ID" value="Solyc05g014850.2"/>
</dbReference>
<dbReference type="GO" id="GO:0000786">
    <property type="term" value="C:nucleosome"/>
    <property type="evidence" value="ECO:0000318"/>
    <property type="project" value="GO_Central"/>
</dbReference>
<keyword evidence="1" id="KW-0238">DNA-binding</keyword>
<dbReference type="Pfam" id="PF16211">
    <property type="entry name" value="Histone_H2A_C"/>
    <property type="match status" value="1"/>
</dbReference>
<comment type="subunit">
    <text evidence="1">The nucleosome is a histone octamer containing two molecules each of H2A, H2B, H3 and H4 assembled in one H3-H4 heterotetramer and two H2A-H2B heterodimers. The octamer wraps approximately 147 bp of DNA.</text>
</comment>
<dbReference type="SUPFAM" id="SSF47113">
    <property type="entry name" value="Histone-fold"/>
    <property type="match status" value="1"/>
</dbReference>
<keyword evidence="5" id="KW-1185">Reference proteome</keyword>
<dbReference type="Pfam" id="PF00125">
    <property type="entry name" value="Histone"/>
    <property type="match status" value="1"/>
</dbReference>
<protein>
    <recommendedName>
        <fullName evidence="1">Histone H2A</fullName>
    </recommendedName>
</protein>
<dbReference type="OMA" id="IGWVITP"/>
<reference evidence="4" key="1">
    <citation type="journal article" date="2012" name="Nature">
        <title>The tomato genome sequence provides insights into fleshy fruit evolution.</title>
        <authorList>
            <consortium name="Tomato Genome Consortium"/>
        </authorList>
    </citation>
    <scope>NUCLEOTIDE SEQUENCE [LARGE SCALE GENOMIC DNA]</scope>
    <source>
        <strain evidence="4">cv. Heinz 1706</strain>
    </source>
</reference>
<dbReference type="STRING" id="4081.A0A3Q7H9R8"/>
<dbReference type="Gene3D" id="1.10.20.10">
    <property type="entry name" value="Histone, subunit A"/>
    <property type="match status" value="1"/>
</dbReference>
<dbReference type="InterPro" id="IPR009072">
    <property type="entry name" value="Histone-fold"/>
</dbReference>
<gene>
    <name evidence="4" type="primary">LOC101259842</name>
</gene>
<dbReference type="GO" id="GO:0003677">
    <property type="term" value="F:DNA binding"/>
    <property type="evidence" value="ECO:0007669"/>
    <property type="project" value="UniProtKB-KW"/>
</dbReference>
<dbReference type="AlphaFoldDB" id="A0A3Q7H9R8"/>
<organism evidence="4">
    <name type="scientific">Solanum lycopersicum</name>
    <name type="common">Tomato</name>
    <name type="synonym">Lycopersicon esculentum</name>
    <dbReference type="NCBI Taxonomy" id="4081"/>
    <lineage>
        <taxon>Eukaryota</taxon>
        <taxon>Viridiplantae</taxon>
        <taxon>Streptophyta</taxon>
        <taxon>Embryophyta</taxon>
        <taxon>Tracheophyta</taxon>
        <taxon>Spermatophyta</taxon>
        <taxon>Magnoliopsida</taxon>
        <taxon>eudicotyledons</taxon>
        <taxon>Gunneridae</taxon>
        <taxon>Pentapetalae</taxon>
        <taxon>asterids</taxon>
        <taxon>lamiids</taxon>
        <taxon>Solanales</taxon>
        <taxon>Solanaceae</taxon>
        <taxon>Solanoideae</taxon>
        <taxon>Solaneae</taxon>
        <taxon>Solanum</taxon>
        <taxon>Solanum subgen. Lycopersicon</taxon>
    </lineage>
</organism>
<dbReference type="FunFam" id="1.10.20.10:FF:000093">
    <property type="entry name" value="Histone H2A"/>
    <property type="match status" value="1"/>
</dbReference>
<dbReference type="PRINTS" id="PR00620">
    <property type="entry name" value="HISTONEH2A"/>
</dbReference>
<dbReference type="InterPro" id="IPR032454">
    <property type="entry name" value="Histone_H2A_C"/>
</dbReference>
<evidence type="ECO:0000313" key="4">
    <source>
        <dbReference type="EnsemblPlants" id="Solyc05g014850.2.1"/>
    </source>
</evidence>
<reference evidence="4" key="2">
    <citation type="submission" date="2019-01" db="UniProtKB">
        <authorList>
            <consortium name="EnsemblPlants"/>
        </authorList>
    </citation>
    <scope>IDENTIFICATION</scope>
    <source>
        <strain evidence="4">cv. Heinz 1706</strain>
    </source>
</reference>
<dbReference type="GO" id="GO:0046982">
    <property type="term" value="F:protein heterodimerization activity"/>
    <property type="evidence" value="ECO:0007669"/>
    <property type="project" value="InterPro"/>
</dbReference>
<keyword evidence="1" id="KW-0539">Nucleus</keyword>
<dbReference type="InterPro" id="IPR002119">
    <property type="entry name" value="Histone_H2A"/>
</dbReference>
<evidence type="ECO:0000313" key="5">
    <source>
        <dbReference type="Proteomes" id="UP000004994"/>
    </source>
</evidence>
<sequence>MSTSLSTVDFLFNPTAYKSNPRDHFLIGWVITPVGKGKNLGSNAKRRSRSSKACLKFPVPRIARFLKDGKYAKRVGAGAPVFLAAVLEYLVVEVNFSMLELGGIAARNDKKTSISPRHIQLAIRFDKDLYQFLRVVTIPNGGVIPKIHKILLPNNKSNTSKAVVAAHEEED</sequence>
<feature type="domain" description="Histone H2A C-terminal" evidence="3">
    <location>
        <begin position="128"/>
        <end position="161"/>
    </location>
</feature>
<dbReference type="Proteomes" id="UP000004994">
    <property type="component" value="Chromosome 5"/>
</dbReference>
<dbReference type="CDD" id="cd00074">
    <property type="entry name" value="HFD_H2A"/>
    <property type="match status" value="1"/>
</dbReference>
<keyword evidence="1" id="KW-0544">Nucleosome core</keyword>
<evidence type="ECO:0000259" key="3">
    <source>
        <dbReference type="Pfam" id="PF16211"/>
    </source>
</evidence>
<dbReference type="PANTHER" id="PTHR23430">
    <property type="entry name" value="HISTONE H2A"/>
    <property type="match status" value="1"/>
</dbReference>
<name>A0A3Q7H9R8_SOLLC</name>
<dbReference type="GO" id="GO:0005634">
    <property type="term" value="C:nucleus"/>
    <property type="evidence" value="ECO:0000318"/>
    <property type="project" value="GO_Central"/>
</dbReference>
<dbReference type="EnsemblPlants" id="Solyc05g014850.2.1">
    <property type="protein sequence ID" value="Solyc05g014850.2.1"/>
    <property type="gene ID" value="Solyc05g014850.2"/>
</dbReference>
<dbReference type="SMART" id="SM00414">
    <property type="entry name" value="H2A"/>
    <property type="match status" value="1"/>
</dbReference>
<dbReference type="InParanoid" id="A0A3Q7H9R8"/>
<comment type="subcellular location">
    <subcellularLocation>
        <location evidence="1">Nucleus</location>
    </subcellularLocation>
</comment>
<keyword evidence="1" id="KW-0158">Chromosome</keyword>
<dbReference type="PaxDb" id="4081-Solyc05g014850.1.1"/>
<proteinExistence type="inferred from homology"/>
<comment type="similarity">
    <text evidence="1">Belongs to the histone H2A family.</text>
</comment>
<evidence type="ECO:0000259" key="2">
    <source>
        <dbReference type="Pfam" id="PF00125"/>
    </source>
</evidence>
<dbReference type="GO" id="GO:0030527">
    <property type="term" value="F:structural constituent of chromatin"/>
    <property type="evidence" value="ECO:0000318"/>
    <property type="project" value="GO_Central"/>
</dbReference>
<accession>A0A3Q7H9R8</accession>